<accession>A0ACC0U3D1</accession>
<sequence>MAPASASALPPGVTDPNYSPPPGRLGNLTVLQQHALDKIRKELQDEGAFVPERMDDAALLRFLRARKFDVPKAKAMLLSAEQWRKDVGVDELVRTFEFKEKEEVDKYYPQYYHKIDKDGRPVYIERLGKLDIKALYAITSLDRLQKRLICEYERSLDTRMPAASRAVGHPVETFCTIMDLDGVSLSNFVRVKDYVLEAASIGQNRYPEIMGRFYIINAPWMFSTVWSIIKPWLDEVTVSKIDIVGYSYKDKLLAQIPAENVPKEFGGLCECHGGCSLSDAGPWKDEEDEKHEKKQEEEQAEAPVEDGAPPPE</sequence>
<keyword evidence="2" id="KW-1185">Reference proteome</keyword>
<dbReference type="Proteomes" id="UP001207468">
    <property type="component" value="Unassembled WGS sequence"/>
</dbReference>
<evidence type="ECO:0000313" key="2">
    <source>
        <dbReference type="Proteomes" id="UP001207468"/>
    </source>
</evidence>
<comment type="caution">
    <text evidence="1">The sequence shown here is derived from an EMBL/GenBank/DDBJ whole genome shotgun (WGS) entry which is preliminary data.</text>
</comment>
<proteinExistence type="predicted"/>
<reference evidence="1" key="1">
    <citation type="submission" date="2021-03" db="EMBL/GenBank/DDBJ databases">
        <title>Evolutionary priming and transition to the ectomycorrhizal habit in an iconic lineage of mushroom-forming fungi: is preadaptation a requirement?</title>
        <authorList>
            <consortium name="DOE Joint Genome Institute"/>
            <person name="Looney B.P."/>
            <person name="Miyauchi S."/>
            <person name="Morin E."/>
            <person name="Drula E."/>
            <person name="Courty P.E."/>
            <person name="Chicoki N."/>
            <person name="Fauchery L."/>
            <person name="Kohler A."/>
            <person name="Kuo A."/>
            <person name="LaButti K."/>
            <person name="Pangilinan J."/>
            <person name="Lipzen A."/>
            <person name="Riley R."/>
            <person name="Andreopoulos W."/>
            <person name="He G."/>
            <person name="Johnson J."/>
            <person name="Barry K.W."/>
            <person name="Grigoriev I.V."/>
            <person name="Nagy L."/>
            <person name="Hibbett D."/>
            <person name="Henrissat B."/>
            <person name="Matheny P.B."/>
            <person name="Labbe J."/>
            <person name="Martin A.F."/>
        </authorList>
    </citation>
    <scope>NUCLEOTIDE SEQUENCE</scope>
    <source>
        <strain evidence="1">BPL698</strain>
    </source>
</reference>
<gene>
    <name evidence="1" type="ORF">F5148DRAFT_983180</name>
</gene>
<dbReference type="EMBL" id="JAGFNK010000182">
    <property type="protein sequence ID" value="KAI9461045.1"/>
    <property type="molecule type" value="Genomic_DNA"/>
</dbReference>
<evidence type="ECO:0000313" key="1">
    <source>
        <dbReference type="EMBL" id="KAI9461045.1"/>
    </source>
</evidence>
<protein>
    <submittedName>
        <fullName evidence="1">CRAL-TRIO domain-containing protein</fullName>
    </submittedName>
</protein>
<name>A0ACC0U3D1_9AGAM</name>
<organism evidence="1 2">
    <name type="scientific">Russula earlei</name>
    <dbReference type="NCBI Taxonomy" id="71964"/>
    <lineage>
        <taxon>Eukaryota</taxon>
        <taxon>Fungi</taxon>
        <taxon>Dikarya</taxon>
        <taxon>Basidiomycota</taxon>
        <taxon>Agaricomycotina</taxon>
        <taxon>Agaricomycetes</taxon>
        <taxon>Russulales</taxon>
        <taxon>Russulaceae</taxon>
        <taxon>Russula</taxon>
    </lineage>
</organism>